<protein>
    <submittedName>
        <fullName evidence="8">CHY zinc finger domain-containing protein</fullName>
    </submittedName>
</protein>
<dbReference type="EMBL" id="KI546124">
    <property type="protein sequence ID" value="EST44182.1"/>
    <property type="molecule type" value="Genomic_DNA"/>
</dbReference>
<evidence type="ECO:0000256" key="1">
    <source>
        <dbReference type="ARBA" id="ARBA00022723"/>
    </source>
</evidence>
<dbReference type="Pfam" id="PF05495">
    <property type="entry name" value="zf-CHY"/>
    <property type="match status" value="1"/>
</dbReference>
<proteinExistence type="predicted"/>
<dbReference type="VEuPathDB" id="GiardiaDB:SS50377_22705"/>
<sequence length="463" mass="53048">MNRVYTLQVDLFHLTDTRGSYGPENRTKLRTVSFGVITDDEVSLYKNPSFMAKVEPLFPLQMYDEKLSYRQILCLNHDKLRNQRTTDDYPFQFLQLRYSDSLQKYIDNTHEKQVPNTDQFFPMTGKSFVSVQRRQDIESQNPYVYGQYRLEESFGCEHIPTNATIKCTDCQNSYRCVMCHDDAEMHPFSFSTLTCSFCDHQQSYAEHCTNCSQKLTNHMCDICHILDMNDPEYAPYFHCSICAKCHIKQLPDISQHCTTCGTCHSLQDFGDHYCSTEPEFCPVCQGVISACQDLKRLKCSSRHTLHMSCFEKLVTQHTVGCPLCRKMMIDEDQLVEWKMRLVQWMLVGKFSSRANLLISYSCNDCGCGSVDFVAGYCHACEGLNLALAAQVELTPGQLKAILAGTSEPYAKLCQQIEKYNELYAKIIAKKQSCSFFLQGGEGDFVGNNILEMIEEAFEGFSEE</sequence>
<dbReference type="SUPFAM" id="SSF57850">
    <property type="entry name" value="RING/U-box"/>
    <property type="match status" value="1"/>
</dbReference>
<evidence type="ECO:0000313" key="10">
    <source>
        <dbReference type="Proteomes" id="UP000018208"/>
    </source>
</evidence>
<organism evidence="8">
    <name type="scientific">Spironucleus salmonicida</name>
    <dbReference type="NCBI Taxonomy" id="348837"/>
    <lineage>
        <taxon>Eukaryota</taxon>
        <taxon>Metamonada</taxon>
        <taxon>Diplomonadida</taxon>
        <taxon>Hexamitidae</taxon>
        <taxon>Hexamitinae</taxon>
        <taxon>Spironucleus</taxon>
    </lineage>
</organism>
<evidence type="ECO:0000259" key="7">
    <source>
        <dbReference type="PROSITE" id="PS51270"/>
    </source>
</evidence>
<reference evidence="9" key="2">
    <citation type="submission" date="2020-12" db="EMBL/GenBank/DDBJ databases">
        <title>New Spironucleus salmonicida genome in near-complete chromosomes.</title>
        <authorList>
            <person name="Xu F."/>
            <person name="Kurt Z."/>
            <person name="Jimenez-Gonzalez A."/>
            <person name="Astvaldsson A."/>
            <person name="Andersson J.O."/>
            <person name="Svard S.G."/>
        </authorList>
    </citation>
    <scope>NUCLEOTIDE SEQUENCE</scope>
    <source>
        <strain evidence="9">ATCC 50377</strain>
    </source>
</reference>
<dbReference type="EMBL" id="AUWU02000003">
    <property type="protein sequence ID" value="KAH0575083.1"/>
    <property type="molecule type" value="Genomic_DNA"/>
</dbReference>
<dbReference type="GO" id="GO:0005634">
    <property type="term" value="C:nucleus"/>
    <property type="evidence" value="ECO:0007669"/>
    <property type="project" value="TreeGrafter"/>
</dbReference>
<keyword evidence="3" id="KW-0862">Zinc</keyword>
<keyword evidence="2 4" id="KW-0863">Zinc-finger</keyword>
<dbReference type="PANTHER" id="PTHR21319:SF53">
    <property type="entry name" value="RING FINGER AND CHY ZINC FINGER DOMAIN-CONTAINING PROTEIN 1"/>
    <property type="match status" value="1"/>
</dbReference>
<evidence type="ECO:0000313" key="9">
    <source>
        <dbReference type="EMBL" id="KAH0575083.1"/>
    </source>
</evidence>
<gene>
    <name evidence="8" type="ORF">SS50377_15986</name>
    <name evidence="9" type="ORF">SS50377_22705</name>
</gene>
<evidence type="ECO:0000256" key="2">
    <source>
        <dbReference type="ARBA" id="ARBA00022771"/>
    </source>
</evidence>
<accession>V6LI21</accession>
<dbReference type="InterPro" id="IPR017921">
    <property type="entry name" value="Znf_CTCHY"/>
</dbReference>
<keyword evidence="1" id="KW-0479">Metal-binding</keyword>
<dbReference type="SUPFAM" id="SSF161219">
    <property type="entry name" value="CHY zinc finger-like"/>
    <property type="match status" value="1"/>
</dbReference>
<dbReference type="PROSITE" id="PS51266">
    <property type="entry name" value="ZF_CHY"/>
    <property type="match status" value="1"/>
</dbReference>
<dbReference type="OrthoDB" id="411372at2759"/>
<dbReference type="InterPro" id="IPR037274">
    <property type="entry name" value="Znf_CHY_sf"/>
</dbReference>
<dbReference type="InterPro" id="IPR013083">
    <property type="entry name" value="Znf_RING/FYVE/PHD"/>
</dbReference>
<dbReference type="PROSITE" id="PS50089">
    <property type="entry name" value="ZF_RING_2"/>
    <property type="match status" value="1"/>
</dbReference>
<dbReference type="InterPro" id="IPR037275">
    <property type="entry name" value="Znf_CTCHY_sf"/>
</dbReference>
<dbReference type="Proteomes" id="UP000018208">
    <property type="component" value="Unassembled WGS sequence"/>
</dbReference>
<dbReference type="InterPro" id="IPR008913">
    <property type="entry name" value="Znf_CHY"/>
</dbReference>
<feature type="domain" description="RING-type" evidence="5">
    <location>
        <begin position="281"/>
        <end position="325"/>
    </location>
</feature>
<dbReference type="GO" id="GO:0061630">
    <property type="term" value="F:ubiquitin protein ligase activity"/>
    <property type="evidence" value="ECO:0007669"/>
    <property type="project" value="TreeGrafter"/>
</dbReference>
<evidence type="ECO:0000313" key="8">
    <source>
        <dbReference type="EMBL" id="EST44182.1"/>
    </source>
</evidence>
<evidence type="ECO:0000259" key="6">
    <source>
        <dbReference type="PROSITE" id="PS51266"/>
    </source>
</evidence>
<dbReference type="PROSITE" id="PS51270">
    <property type="entry name" value="ZF_CTCHY"/>
    <property type="match status" value="1"/>
</dbReference>
<evidence type="ECO:0000256" key="4">
    <source>
        <dbReference type="PROSITE-ProRule" id="PRU00601"/>
    </source>
</evidence>
<dbReference type="SUPFAM" id="SSF161245">
    <property type="entry name" value="Zinc hairpin stack"/>
    <property type="match status" value="1"/>
</dbReference>
<name>V6LI21_9EUKA</name>
<feature type="domain" description="CTCHY-type" evidence="7">
    <location>
        <begin position="215"/>
        <end position="282"/>
    </location>
</feature>
<dbReference type="AlphaFoldDB" id="V6LI21"/>
<reference evidence="8 9" key="1">
    <citation type="journal article" date="2014" name="PLoS Genet.">
        <title>The Genome of Spironucleus salmonicida Highlights a Fish Pathogen Adapted to Fluctuating Environments.</title>
        <authorList>
            <person name="Xu F."/>
            <person name="Jerlstrom-Hultqvist J."/>
            <person name="Einarsson E."/>
            <person name="Astvaldsson A."/>
            <person name="Svard S.G."/>
            <person name="Andersson J.O."/>
        </authorList>
    </citation>
    <scope>NUCLEOTIDE SEQUENCE</scope>
    <source>
        <strain evidence="9">ATCC 50377</strain>
    </source>
</reference>
<dbReference type="GO" id="GO:0008270">
    <property type="term" value="F:zinc ion binding"/>
    <property type="evidence" value="ECO:0007669"/>
    <property type="project" value="UniProtKB-KW"/>
</dbReference>
<dbReference type="InterPro" id="IPR001841">
    <property type="entry name" value="Znf_RING"/>
</dbReference>
<dbReference type="PANTHER" id="PTHR21319">
    <property type="entry name" value="RING FINGER AND CHY ZINC FINGER DOMAIN-CONTAINING PROTEIN 1"/>
    <property type="match status" value="1"/>
</dbReference>
<keyword evidence="10" id="KW-1185">Reference proteome</keyword>
<dbReference type="GO" id="GO:0006511">
    <property type="term" value="P:ubiquitin-dependent protein catabolic process"/>
    <property type="evidence" value="ECO:0007669"/>
    <property type="project" value="TreeGrafter"/>
</dbReference>
<dbReference type="Gene3D" id="3.30.40.10">
    <property type="entry name" value="Zinc/RING finger domain, C3HC4 (zinc finger)"/>
    <property type="match status" value="1"/>
</dbReference>
<evidence type="ECO:0000259" key="5">
    <source>
        <dbReference type="PROSITE" id="PS50089"/>
    </source>
</evidence>
<dbReference type="GO" id="GO:0016567">
    <property type="term" value="P:protein ubiquitination"/>
    <property type="evidence" value="ECO:0007669"/>
    <property type="project" value="TreeGrafter"/>
</dbReference>
<evidence type="ECO:0000256" key="3">
    <source>
        <dbReference type="ARBA" id="ARBA00022833"/>
    </source>
</evidence>
<feature type="domain" description="CHY-type" evidence="6">
    <location>
        <begin position="149"/>
        <end position="213"/>
    </location>
</feature>